<protein>
    <submittedName>
        <fullName evidence="1">Uncharacterized protein</fullName>
    </submittedName>
</protein>
<gene>
    <name evidence="1" type="ORF">LCGC14_2159610</name>
</gene>
<evidence type="ECO:0000313" key="1">
    <source>
        <dbReference type="EMBL" id="KKL64977.1"/>
    </source>
</evidence>
<name>A0A0F9GPA3_9ZZZZ</name>
<dbReference type="AlphaFoldDB" id="A0A0F9GPA3"/>
<reference evidence="1" key="1">
    <citation type="journal article" date="2015" name="Nature">
        <title>Complex archaea that bridge the gap between prokaryotes and eukaryotes.</title>
        <authorList>
            <person name="Spang A."/>
            <person name="Saw J.H."/>
            <person name="Jorgensen S.L."/>
            <person name="Zaremba-Niedzwiedzka K."/>
            <person name="Martijn J."/>
            <person name="Lind A.E."/>
            <person name="van Eijk R."/>
            <person name="Schleper C."/>
            <person name="Guy L."/>
            <person name="Ettema T.J."/>
        </authorList>
    </citation>
    <scope>NUCLEOTIDE SEQUENCE</scope>
</reference>
<dbReference type="EMBL" id="LAZR01027678">
    <property type="protein sequence ID" value="KKL64977.1"/>
    <property type="molecule type" value="Genomic_DNA"/>
</dbReference>
<organism evidence="1">
    <name type="scientific">marine sediment metagenome</name>
    <dbReference type="NCBI Taxonomy" id="412755"/>
    <lineage>
        <taxon>unclassified sequences</taxon>
        <taxon>metagenomes</taxon>
        <taxon>ecological metagenomes</taxon>
    </lineage>
</organism>
<proteinExistence type="predicted"/>
<sequence>MSDMQPYLAVVQVPLEMLIERWARLWVRNHPSQVDEIPVQVVHCLLLAWLLREQDGHRTTERLEVLGVLAELEHYGPGHSALAPKTKVRWL</sequence>
<accession>A0A0F9GPA3</accession>
<comment type="caution">
    <text evidence="1">The sequence shown here is derived from an EMBL/GenBank/DDBJ whole genome shotgun (WGS) entry which is preliminary data.</text>
</comment>